<organism evidence="10">
    <name type="scientific">Daphnia magna</name>
    <dbReference type="NCBI Taxonomy" id="35525"/>
    <lineage>
        <taxon>Eukaryota</taxon>
        <taxon>Metazoa</taxon>
        <taxon>Ecdysozoa</taxon>
        <taxon>Arthropoda</taxon>
        <taxon>Crustacea</taxon>
        <taxon>Branchiopoda</taxon>
        <taxon>Diplostraca</taxon>
        <taxon>Cladocera</taxon>
        <taxon>Anomopoda</taxon>
        <taxon>Daphniidae</taxon>
        <taxon>Daphnia</taxon>
    </lineage>
</organism>
<evidence type="ECO:0000256" key="8">
    <source>
        <dbReference type="ARBA" id="ARBA00077982"/>
    </source>
</evidence>
<evidence type="ECO:0000313" key="10">
    <source>
        <dbReference type="EMBL" id="JAN43969.1"/>
    </source>
</evidence>
<evidence type="ECO:0000256" key="3">
    <source>
        <dbReference type="ARBA" id="ARBA00022475"/>
    </source>
</evidence>
<dbReference type="EMBL" id="GDIQ01050768">
    <property type="protein sequence ID" value="JAN43969.1"/>
    <property type="molecule type" value="Transcribed_RNA"/>
</dbReference>
<dbReference type="AlphaFoldDB" id="A0A0P6F9L1"/>
<keyword evidence="6" id="KW-0449">Lipoprotein</keyword>
<dbReference type="InterPro" id="IPR016024">
    <property type="entry name" value="ARM-type_fold"/>
</dbReference>
<evidence type="ECO:0000256" key="6">
    <source>
        <dbReference type="ARBA" id="ARBA00023288"/>
    </source>
</evidence>
<keyword evidence="5" id="KW-0564">Palmitate</keyword>
<dbReference type="FunFam" id="1.25.10.10:FF:000347">
    <property type="entry name" value="EFR3 homolog A (S. cerevisiae)"/>
    <property type="match status" value="1"/>
</dbReference>
<comment type="subcellular location">
    <subcellularLocation>
        <location evidence="1">Cell membrane</location>
        <topology evidence="1">Lipid-anchor</topology>
    </subcellularLocation>
</comment>
<proteinExistence type="inferred from homology"/>
<comment type="similarity">
    <text evidence="2">Belongs to the EFR3 family.</text>
</comment>
<dbReference type="GO" id="GO:0072659">
    <property type="term" value="P:protein localization to plasma membrane"/>
    <property type="evidence" value="ECO:0007669"/>
    <property type="project" value="TreeGrafter"/>
</dbReference>
<dbReference type="InterPro" id="IPR051851">
    <property type="entry name" value="EFR3_Homologs"/>
</dbReference>
<dbReference type="InterPro" id="IPR049152">
    <property type="entry name" value="EFR3-like_ARM"/>
</dbReference>
<evidence type="ECO:0000256" key="1">
    <source>
        <dbReference type="ARBA" id="ARBA00004193"/>
    </source>
</evidence>
<dbReference type="OrthoDB" id="19232at2759"/>
<dbReference type="PANTHER" id="PTHR12444:SF8">
    <property type="entry name" value="PROTEIN EFR3 HOMOLOG CMP44E"/>
    <property type="match status" value="1"/>
</dbReference>
<feature type="compositionally biased region" description="Polar residues" evidence="9">
    <location>
        <begin position="716"/>
        <end position="733"/>
    </location>
</feature>
<feature type="region of interest" description="Disordered" evidence="9">
    <location>
        <begin position="716"/>
        <end position="735"/>
    </location>
</feature>
<evidence type="ECO:0000256" key="4">
    <source>
        <dbReference type="ARBA" id="ARBA00023136"/>
    </source>
</evidence>
<evidence type="ECO:0000256" key="2">
    <source>
        <dbReference type="ARBA" id="ARBA00010216"/>
    </source>
</evidence>
<sequence>MSVWSTLSDSSLLEMLDSVLSKCDASHCCCGCCAALRPRYKRLVDNIFPVNPEDGLVRSNMDKLTFYSMSSPEKLDRIGEYLAQRVSRDIYRHRNPMVIIAMEAMDQLLVACHAQSLNLFVESFLKTVQKLLETTEPALQILASQSFVKFANIEEDTPSYHRRYDFFVSKFASLCHSNHPEVDVLNSLRLAGLRGIQGVVRKTVSDDLVENIWEPVHMDKIVPSLLYNMQHARPRRISNDDNSPNGLPEEQVDSENTALNIDPSALAENCLRELVGRASFGNIRSVIKPVFKHLDLHELWVPNDFAIYTFRVIMYSIQVQYSYAVVENLMMHLDTSSRSRAKVRTSMANVLAKIIAIAAGESVGPSVLEIVNSLLKHLKQSIMSAIPIEDKEAVTDEKHFQESLISALAEFAYHLPDYQKIEIMMFIIGGTPGTGKSDPENVPAETLLQHMLLKCLLKVSHKYKSTNFSTSLPLTFLDPLLRTSLVQDAYVRVLVQEILHCLLDRHDNRSKLKKPSVDICDLNLAIDKCSRADSLFYKNHGSRILVNLSESLDLNNVTRENIEAIYCTAALICVELATDEMLVDILRWALAVQDVALTNTMLHPKNRLSLHVIAISIVTLASHTMSVTTLIEYSSKVVTARNGSAPYLLNFNESSAESIQQDSISPECLLDFNAIADCMKEAGRDIMGMIPLQGPFNANQRYSWADSSVNQPSSFTDLSNINLDGSESNTSSPGLARRYAEEEVTFEALKKVLAEPVESRREAEYEKRQVICEKFRNAPFQQLVASSQSKGDVLNDTLNQILTRISVLPCGQPELNAVQHNNQSLPHYGNNFPDLFVY</sequence>
<name>A0A0P6F9L1_9CRUS</name>
<evidence type="ECO:0000256" key="7">
    <source>
        <dbReference type="ARBA" id="ARBA00072621"/>
    </source>
</evidence>
<dbReference type="PANTHER" id="PTHR12444">
    <property type="entry name" value="PROTEIN EFR3 HOMOLOG CMP44E"/>
    <property type="match status" value="1"/>
</dbReference>
<evidence type="ECO:0000256" key="5">
    <source>
        <dbReference type="ARBA" id="ARBA00023139"/>
    </source>
</evidence>
<evidence type="ECO:0000256" key="9">
    <source>
        <dbReference type="SAM" id="MobiDB-lite"/>
    </source>
</evidence>
<keyword evidence="4" id="KW-0472">Membrane</keyword>
<dbReference type="SUPFAM" id="SSF48371">
    <property type="entry name" value="ARM repeat"/>
    <property type="match status" value="1"/>
</dbReference>
<protein>
    <recommendedName>
        <fullName evidence="7">Protein EFR3 homolog A</fullName>
    </recommendedName>
    <alternativeName>
        <fullName evidence="8">Protein EFR3-like</fullName>
    </alternativeName>
</protein>
<accession>A0A0P6F9L1</accession>
<dbReference type="GO" id="GO:0005886">
    <property type="term" value="C:plasma membrane"/>
    <property type="evidence" value="ECO:0007669"/>
    <property type="project" value="UniProtKB-SubCell"/>
</dbReference>
<dbReference type="Pfam" id="PF21052">
    <property type="entry name" value="EFR3_ARM"/>
    <property type="match status" value="1"/>
</dbReference>
<keyword evidence="3" id="KW-1003">Cell membrane</keyword>
<reference evidence="10" key="1">
    <citation type="submission" date="2015-10" db="EMBL/GenBank/DDBJ databases">
        <title>EvidentialGene: Evidence-directed Construction of Complete mRNA Transcriptomes without Genomes.</title>
        <authorList>
            <person name="Gilbert D.G."/>
        </authorList>
    </citation>
    <scope>NUCLEOTIDE SEQUENCE</scope>
</reference>